<sequence>MHAPHTTCPGCREEVFLDELIGGRCPLCGCSFEEDEEGTEEFDEAIERADLAYLVFHYFLFKKFDRLGVEPLRVLQMITRNEDPGTDSPAAFEKVKYSFEVPMNLLDRVRPKRCHDCGKFFLRGGKKVVSGTLVRPQHTTRYHCDTCSGRGQ</sequence>
<dbReference type="AlphaFoldDB" id="B8GGP1"/>
<protein>
    <submittedName>
        <fullName evidence="1">Uncharacterized protein</fullName>
    </submittedName>
</protein>
<dbReference type="Proteomes" id="UP000002457">
    <property type="component" value="Chromosome"/>
</dbReference>
<organism evidence="1 2">
    <name type="scientific">Methanosphaerula palustris (strain ATCC BAA-1556 / DSM 19958 / E1-9c)</name>
    <dbReference type="NCBI Taxonomy" id="521011"/>
    <lineage>
        <taxon>Archaea</taxon>
        <taxon>Methanobacteriati</taxon>
        <taxon>Methanobacteriota</taxon>
        <taxon>Stenosarchaea group</taxon>
        <taxon>Methanomicrobia</taxon>
        <taxon>Methanomicrobiales</taxon>
        <taxon>Methanoregulaceae</taxon>
        <taxon>Methanosphaerula</taxon>
    </lineage>
</organism>
<dbReference type="HOGENOM" id="CLU_1727235_0_0_2"/>
<name>B8GGP1_METPE</name>
<accession>B8GGP1</accession>
<proteinExistence type="predicted"/>
<evidence type="ECO:0000313" key="2">
    <source>
        <dbReference type="Proteomes" id="UP000002457"/>
    </source>
</evidence>
<keyword evidence="2" id="KW-1185">Reference proteome</keyword>
<gene>
    <name evidence="1" type="ordered locus">Mpal_0944</name>
</gene>
<dbReference type="EMBL" id="CP001338">
    <property type="protein sequence ID" value="ACL16296.1"/>
    <property type="molecule type" value="Genomic_DNA"/>
</dbReference>
<dbReference type="KEGG" id="mpl:Mpal_0944"/>
<dbReference type="eggNOG" id="arCOG07449">
    <property type="taxonomic scope" value="Archaea"/>
</dbReference>
<evidence type="ECO:0000313" key="1">
    <source>
        <dbReference type="EMBL" id="ACL16296.1"/>
    </source>
</evidence>
<reference evidence="1 2" key="1">
    <citation type="journal article" date="2015" name="Genome Announc.">
        <title>Complete Genome Sequence of Methanosphaerula palustris E1-9CT, a Hydrogenotrophic Methanogen Isolated from a Minerotrophic Fen Peatland.</title>
        <authorList>
            <person name="Cadillo-Quiroz H."/>
            <person name="Browne P."/>
            <person name="Kyrpides N."/>
            <person name="Woyke T."/>
            <person name="Goodwin L."/>
            <person name="Detter C."/>
            <person name="Yavitt J.B."/>
            <person name="Zinder S.H."/>
        </authorList>
    </citation>
    <scope>NUCLEOTIDE SEQUENCE [LARGE SCALE GENOMIC DNA]</scope>
    <source>
        <strain evidence="2">ATCC BAA-1556 / DSM 19958 / E1-9c</strain>
    </source>
</reference>